<dbReference type="EMBL" id="UZAN01052221">
    <property type="protein sequence ID" value="VDP89381.1"/>
    <property type="molecule type" value="Genomic_DNA"/>
</dbReference>
<evidence type="ECO:0000313" key="1">
    <source>
        <dbReference type="EMBL" id="VDP89381.1"/>
    </source>
</evidence>
<gene>
    <name evidence="1" type="ORF">ECPE_LOCUS12136</name>
</gene>
<organism evidence="3">
    <name type="scientific">Echinostoma caproni</name>
    <dbReference type="NCBI Taxonomy" id="27848"/>
    <lineage>
        <taxon>Eukaryota</taxon>
        <taxon>Metazoa</taxon>
        <taxon>Spiralia</taxon>
        <taxon>Lophotrochozoa</taxon>
        <taxon>Platyhelminthes</taxon>
        <taxon>Trematoda</taxon>
        <taxon>Digenea</taxon>
        <taxon>Plagiorchiida</taxon>
        <taxon>Echinostomata</taxon>
        <taxon>Echinostomatoidea</taxon>
        <taxon>Echinostomatidae</taxon>
        <taxon>Echinostoma</taxon>
    </lineage>
</organism>
<dbReference type="OrthoDB" id="5864238at2759"/>
<sequence>MVATLQSLRPRGLRGAQLFFVNTSRFLSHADSSSANLVFHPKRILLLSKITRYDFERQLLGASDDEKIRSAVSGLRVSIPATNDRMYFRFQLKRKGLNVDALLTRHHGHHQRVAEFQKQLR</sequence>
<name>A0A183AYV1_9TREM</name>
<evidence type="ECO:0000313" key="3">
    <source>
        <dbReference type="WBParaSite" id="ECPE_0001217201-mRNA-1"/>
    </source>
</evidence>
<dbReference type="AlphaFoldDB" id="A0A183AYV1"/>
<evidence type="ECO:0000313" key="2">
    <source>
        <dbReference type="Proteomes" id="UP000272942"/>
    </source>
</evidence>
<protein>
    <submittedName>
        <fullName evidence="1 3">Uncharacterized protein</fullName>
    </submittedName>
</protein>
<dbReference type="Proteomes" id="UP000272942">
    <property type="component" value="Unassembled WGS sequence"/>
</dbReference>
<accession>A0A183AYV1</accession>
<proteinExistence type="predicted"/>
<reference evidence="1 2" key="2">
    <citation type="submission" date="2018-11" db="EMBL/GenBank/DDBJ databases">
        <authorList>
            <consortium name="Pathogen Informatics"/>
        </authorList>
    </citation>
    <scope>NUCLEOTIDE SEQUENCE [LARGE SCALE GENOMIC DNA]</scope>
    <source>
        <strain evidence="1 2">Egypt</strain>
    </source>
</reference>
<keyword evidence="2" id="KW-1185">Reference proteome</keyword>
<reference evidence="3" key="1">
    <citation type="submission" date="2016-06" db="UniProtKB">
        <authorList>
            <consortium name="WormBaseParasite"/>
        </authorList>
    </citation>
    <scope>IDENTIFICATION</scope>
</reference>
<dbReference type="WBParaSite" id="ECPE_0001217201-mRNA-1">
    <property type="protein sequence ID" value="ECPE_0001217201-mRNA-1"/>
    <property type="gene ID" value="ECPE_0001217201"/>
</dbReference>